<feature type="compositionally biased region" description="Low complexity" evidence="1">
    <location>
        <begin position="173"/>
        <end position="192"/>
    </location>
</feature>
<dbReference type="PANTHER" id="PTHR34883:SF15">
    <property type="entry name" value="EXTRACELLULAR SERINE-RICH PROTEIN"/>
    <property type="match status" value="1"/>
</dbReference>
<evidence type="ECO:0000256" key="1">
    <source>
        <dbReference type="SAM" id="MobiDB-lite"/>
    </source>
</evidence>
<keyword evidence="2" id="KW-0732">Signal</keyword>
<dbReference type="EMBL" id="NHYE01001036">
    <property type="protein sequence ID" value="PPQ99994.1"/>
    <property type="molecule type" value="Genomic_DNA"/>
</dbReference>
<organism evidence="3 4">
    <name type="scientific">Gymnopilus dilepis</name>
    <dbReference type="NCBI Taxonomy" id="231916"/>
    <lineage>
        <taxon>Eukaryota</taxon>
        <taxon>Fungi</taxon>
        <taxon>Dikarya</taxon>
        <taxon>Basidiomycota</taxon>
        <taxon>Agaricomycotina</taxon>
        <taxon>Agaricomycetes</taxon>
        <taxon>Agaricomycetidae</taxon>
        <taxon>Agaricales</taxon>
        <taxon>Agaricineae</taxon>
        <taxon>Hymenogastraceae</taxon>
        <taxon>Gymnopilus</taxon>
    </lineage>
</organism>
<reference evidence="3 4" key="1">
    <citation type="journal article" date="2018" name="Evol. Lett.">
        <title>Horizontal gene cluster transfer increased hallucinogenic mushroom diversity.</title>
        <authorList>
            <person name="Reynolds H.T."/>
            <person name="Vijayakumar V."/>
            <person name="Gluck-Thaler E."/>
            <person name="Korotkin H.B."/>
            <person name="Matheny P.B."/>
            <person name="Slot J.C."/>
        </authorList>
    </citation>
    <scope>NUCLEOTIDE SEQUENCE [LARGE SCALE GENOMIC DNA]</scope>
    <source>
        <strain evidence="3 4">SRW20</strain>
    </source>
</reference>
<accession>A0A409YAG0</accession>
<evidence type="ECO:0000256" key="2">
    <source>
        <dbReference type="SAM" id="SignalP"/>
    </source>
</evidence>
<dbReference type="Gene3D" id="2.60.40.420">
    <property type="entry name" value="Cupredoxins - blue copper proteins"/>
    <property type="match status" value="1"/>
</dbReference>
<gene>
    <name evidence="3" type="ORF">CVT26_009276</name>
</gene>
<dbReference type="InterPro" id="IPR052953">
    <property type="entry name" value="Ser-rich/MCO-related"/>
</dbReference>
<protein>
    <recommendedName>
        <fullName evidence="5">Phytocyanin domain-containing protein</fullName>
    </recommendedName>
</protein>
<comment type="caution">
    <text evidence="3">The sequence shown here is derived from an EMBL/GenBank/DDBJ whole genome shotgun (WGS) entry which is preliminary data.</text>
</comment>
<sequence>MRFSVVAATLLSSAVVNAADILVKVGANNGLVFDPSNITAQAGDTISFQFQGKNHSVTQSTFASPCERMTTPSLGVDSGFMPVASGAPSLPQWSITVNNASTPLWFFCAQTTPVDHCQKGMVFAVNAPPAKSFAQFQQAAMNSNSTAAASGSGSAASPAATGAGGSSTGGSGSPSTNGSPSSAASSGTPSTTATNGALKLGGSAAGAMTVAAFFVSFVL</sequence>
<evidence type="ECO:0000313" key="4">
    <source>
        <dbReference type="Proteomes" id="UP000284706"/>
    </source>
</evidence>
<proteinExistence type="predicted"/>
<feature type="region of interest" description="Disordered" evidence="1">
    <location>
        <begin position="147"/>
        <end position="192"/>
    </location>
</feature>
<feature type="compositionally biased region" description="Gly residues" evidence="1">
    <location>
        <begin position="162"/>
        <end position="172"/>
    </location>
</feature>
<dbReference type="CDD" id="cd00920">
    <property type="entry name" value="Cupredoxin"/>
    <property type="match status" value="1"/>
</dbReference>
<evidence type="ECO:0000313" key="3">
    <source>
        <dbReference type="EMBL" id="PPQ99994.1"/>
    </source>
</evidence>
<dbReference type="AlphaFoldDB" id="A0A409YAG0"/>
<feature type="compositionally biased region" description="Low complexity" evidence="1">
    <location>
        <begin position="147"/>
        <end position="161"/>
    </location>
</feature>
<dbReference type="STRING" id="231916.A0A409YAG0"/>
<dbReference type="SUPFAM" id="SSF49503">
    <property type="entry name" value="Cupredoxins"/>
    <property type="match status" value="1"/>
</dbReference>
<evidence type="ECO:0008006" key="5">
    <source>
        <dbReference type="Google" id="ProtNLM"/>
    </source>
</evidence>
<keyword evidence="4" id="KW-1185">Reference proteome</keyword>
<name>A0A409YAG0_9AGAR</name>
<feature type="signal peptide" evidence="2">
    <location>
        <begin position="1"/>
        <end position="18"/>
    </location>
</feature>
<dbReference type="Proteomes" id="UP000284706">
    <property type="component" value="Unassembled WGS sequence"/>
</dbReference>
<dbReference type="InterPro" id="IPR008972">
    <property type="entry name" value="Cupredoxin"/>
</dbReference>
<dbReference type="OrthoDB" id="1921208at2759"/>
<dbReference type="PANTHER" id="PTHR34883">
    <property type="entry name" value="SERINE-RICH PROTEIN, PUTATIVE-RELATED-RELATED"/>
    <property type="match status" value="1"/>
</dbReference>
<feature type="chain" id="PRO_5019059064" description="Phytocyanin domain-containing protein" evidence="2">
    <location>
        <begin position="19"/>
        <end position="219"/>
    </location>
</feature>
<dbReference type="InParanoid" id="A0A409YAG0"/>